<dbReference type="GeneID" id="80400456"/>
<keyword evidence="2" id="KW-1185">Reference proteome</keyword>
<proteinExistence type="predicted"/>
<dbReference type="KEGG" id="vg:80400456"/>
<evidence type="ECO:0000313" key="2">
    <source>
        <dbReference type="Proteomes" id="UP000676398"/>
    </source>
</evidence>
<organism evidence="1 2">
    <name type="scientific">ssRNA phage SRR6960799_34</name>
    <dbReference type="NCBI Taxonomy" id="2786592"/>
    <lineage>
        <taxon>Viruses</taxon>
        <taxon>Riboviria</taxon>
        <taxon>Orthornavirae</taxon>
        <taxon>Lenarviricota</taxon>
        <taxon>Leviviricetes</taxon>
        <taxon>Timlovirales</taxon>
        <taxon>Steitzviridae</taxon>
        <taxon>Loptevirus</taxon>
        <taxon>Loptevirus caenenecus</taxon>
    </lineage>
</organism>
<gene>
    <name evidence="1" type="primary">SRR6960799_34_1</name>
</gene>
<sequence>MAGKLRYFSQKVPLRDPIGTSNQYAHTGIRDALIYSQGNAWPPRGRRNSGGPFLVQHRLLTSQPSDWLSLTLGSGQTTKWRFIPSGGPHGSAITYGAIPNFDTENAALFSQGATGYRRARPGNPVANAGQWLVELRDLPRLPILLYNRLNWYRNLGSEYLNVEFGWKPFVRDLIKMYETYRQIDRLLAQIVAQNGKGQRRRRTISDTTTTTTVTTSYPAGASGFAAFWPSPTTYGGFSATSTRFVTTTIKEKVWFAAKFRYWIPDTGSSQWRRSATLALFGLNPTPSLLWEVLPWTWLIGYFSNFGDVVSNMSSNAVSNLTADYAYVMREKITTIERVSTGKILPTSGYYQYSGGDFVAQSADTTIQRGRARGSPYGFGSTWGSLSGYQQSILAALGISRARF</sequence>
<name>A0A8S5L4M8_9VIRU</name>
<reference evidence="1" key="1">
    <citation type="submission" date="2020-09" db="EMBL/GenBank/DDBJ databases">
        <title>Leviviricetes taxonomy.</title>
        <authorList>
            <person name="Stockdale S.R."/>
            <person name="Callanan J."/>
            <person name="Adriaenssens E.M."/>
            <person name="Kuhn J.H."/>
            <person name="Rumnieks J."/>
            <person name="Shkoporov A."/>
            <person name="Draper L.A."/>
            <person name="Ross P."/>
            <person name="Hill C."/>
        </authorList>
    </citation>
    <scope>NUCLEOTIDE SEQUENCE</scope>
</reference>
<protein>
    <submittedName>
        <fullName evidence="1">Maturation protein</fullName>
    </submittedName>
</protein>
<dbReference type="RefSeq" id="YP_010770889.1">
    <property type="nucleotide sequence ID" value="NC_074422.1"/>
</dbReference>
<dbReference type="Proteomes" id="UP000676398">
    <property type="component" value="Segment"/>
</dbReference>
<evidence type="ECO:0000313" key="1">
    <source>
        <dbReference type="EMBL" id="DAD52303.1"/>
    </source>
</evidence>
<accession>A0A8S5L4M8</accession>
<dbReference type="EMBL" id="BK014064">
    <property type="protein sequence ID" value="DAD52303.1"/>
    <property type="molecule type" value="Genomic_RNA"/>
</dbReference>